<sequence length="99" mass="10780">MKTFTLPAHPGDDALARLECSPVAEHWTARAGCAQSDPDLFFHDAGHSAAHRAKAICRDCPVAEQCLAVAVRLEVRHGIWGGLLPEERRHLYPATRSAA</sequence>
<name>A0ABV5RZU2_9ACTN</name>
<feature type="binding site" evidence="11">
    <location>
        <position position="66"/>
    </location>
    <ligand>
        <name>[4Fe-4S] cluster</name>
        <dbReference type="ChEBI" id="CHEBI:49883"/>
    </ligand>
</feature>
<evidence type="ECO:0000256" key="8">
    <source>
        <dbReference type="ARBA" id="ARBA00023125"/>
    </source>
</evidence>
<comment type="similarity">
    <text evidence="2 11">Belongs to the WhiB family.</text>
</comment>
<evidence type="ECO:0000256" key="2">
    <source>
        <dbReference type="ARBA" id="ARBA00006597"/>
    </source>
</evidence>
<evidence type="ECO:0000256" key="9">
    <source>
        <dbReference type="ARBA" id="ARBA00023157"/>
    </source>
</evidence>
<keyword evidence="3 11" id="KW-0004">4Fe-4S</keyword>
<reference evidence="13 14" key="1">
    <citation type="submission" date="2024-09" db="EMBL/GenBank/DDBJ databases">
        <authorList>
            <person name="Sun Q."/>
            <person name="Mori K."/>
        </authorList>
    </citation>
    <scope>NUCLEOTIDE SEQUENCE [LARGE SCALE GENOMIC DNA]</scope>
    <source>
        <strain evidence="13 14">JCM 3143</strain>
    </source>
</reference>
<comment type="cofactor">
    <cofactor evidence="11">
        <name>[4Fe-4S] cluster</name>
        <dbReference type="ChEBI" id="CHEBI:49883"/>
    </cofactor>
    <text evidence="11">Binds 1 [4Fe-4S] cluster per subunit. Following nitrosylation of the [4Fe-4S] cluster binds 1 [4Fe-8(NO)] cluster per subunit.</text>
</comment>
<evidence type="ECO:0000256" key="3">
    <source>
        <dbReference type="ARBA" id="ARBA00022485"/>
    </source>
</evidence>
<comment type="PTM">
    <text evidence="11">The Fe-S cluster can be nitrosylated by nitric oxide (NO).</text>
</comment>
<evidence type="ECO:0000256" key="5">
    <source>
        <dbReference type="ARBA" id="ARBA00023004"/>
    </source>
</evidence>
<dbReference type="Pfam" id="PF02467">
    <property type="entry name" value="Whib"/>
    <property type="match status" value="1"/>
</dbReference>
<keyword evidence="14" id="KW-1185">Reference proteome</keyword>
<keyword evidence="10 11" id="KW-0804">Transcription</keyword>
<evidence type="ECO:0000256" key="1">
    <source>
        <dbReference type="ARBA" id="ARBA00004496"/>
    </source>
</evidence>
<comment type="function">
    <text evidence="11">Acts as a transcriptional regulator. Probably redox-responsive. The apo- but not holo-form probably binds DNA.</text>
</comment>
<keyword evidence="8 11" id="KW-0238">DNA-binding</keyword>
<evidence type="ECO:0000256" key="11">
    <source>
        <dbReference type="HAMAP-Rule" id="MF_01479"/>
    </source>
</evidence>
<dbReference type="RefSeq" id="WP_344986180.1">
    <property type="nucleotide sequence ID" value="NZ_BAAAXV010000001.1"/>
</dbReference>
<comment type="PTM">
    <text evidence="11">Upon Fe-S cluster removal intramolecular disulfide bonds are formed.</text>
</comment>
<proteinExistence type="inferred from homology"/>
<evidence type="ECO:0000259" key="12">
    <source>
        <dbReference type="PROSITE" id="PS51674"/>
    </source>
</evidence>
<keyword evidence="9 11" id="KW-1015">Disulfide bond</keyword>
<feature type="domain" description="4Fe-4S Wbl-type" evidence="12">
    <location>
        <begin position="32"/>
        <end position="90"/>
    </location>
</feature>
<evidence type="ECO:0000256" key="6">
    <source>
        <dbReference type="ARBA" id="ARBA00023014"/>
    </source>
</evidence>
<keyword evidence="6 11" id="KW-0411">Iron-sulfur</keyword>
<organism evidence="13 14">
    <name type="scientific">Nonomuraea helvata</name>
    <dbReference type="NCBI Taxonomy" id="37484"/>
    <lineage>
        <taxon>Bacteria</taxon>
        <taxon>Bacillati</taxon>
        <taxon>Actinomycetota</taxon>
        <taxon>Actinomycetes</taxon>
        <taxon>Streptosporangiales</taxon>
        <taxon>Streptosporangiaceae</taxon>
        <taxon>Nonomuraea</taxon>
    </lineage>
</organism>
<keyword evidence="5 11" id="KW-0408">Iron</keyword>
<keyword evidence="11" id="KW-0963">Cytoplasm</keyword>
<dbReference type="Proteomes" id="UP001589532">
    <property type="component" value="Unassembled WGS sequence"/>
</dbReference>
<comment type="caution">
    <text evidence="13">The sequence shown here is derived from an EMBL/GenBank/DDBJ whole genome shotgun (WGS) entry which is preliminary data.</text>
</comment>
<protein>
    <recommendedName>
        <fullName evidence="11">Transcriptional regulator WhiB</fullName>
    </recommendedName>
</protein>
<comment type="subcellular location">
    <subcellularLocation>
        <location evidence="1 11">Cytoplasm</location>
    </subcellularLocation>
</comment>
<evidence type="ECO:0000256" key="7">
    <source>
        <dbReference type="ARBA" id="ARBA00023015"/>
    </source>
</evidence>
<feature type="binding site" evidence="11">
    <location>
        <position position="57"/>
    </location>
    <ligand>
        <name>[4Fe-4S] cluster</name>
        <dbReference type="ChEBI" id="CHEBI:49883"/>
    </ligand>
</feature>
<feature type="binding site" evidence="11">
    <location>
        <position position="60"/>
    </location>
    <ligand>
        <name>[4Fe-4S] cluster</name>
        <dbReference type="ChEBI" id="CHEBI:49883"/>
    </ligand>
</feature>
<evidence type="ECO:0000313" key="13">
    <source>
        <dbReference type="EMBL" id="MFB9624946.1"/>
    </source>
</evidence>
<gene>
    <name evidence="11" type="primary">whiB</name>
    <name evidence="13" type="ORF">ACFFSA_17815</name>
</gene>
<accession>A0ABV5RZU2</accession>
<dbReference type="HAMAP" id="MF_01479">
    <property type="entry name" value="WhiB"/>
    <property type="match status" value="1"/>
</dbReference>
<keyword evidence="7 11" id="KW-0805">Transcription regulation</keyword>
<keyword evidence="4 11" id="KW-0479">Metal-binding</keyword>
<evidence type="ECO:0000256" key="10">
    <source>
        <dbReference type="ARBA" id="ARBA00023163"/>
    </source>
</evidence>
<dbReference type="PROSITE" id="PS51674">
    <property type="entry name" value="4FE4S_WBL"/>
    <property type="match status" value="1"/>
</dbReference>
<dbReference type="PANTHER" id="PTHR38839">
    <property type="entry name" value="TRANSCRIPTIONAL REGULATOR WHID-RELATED"/>
    <property type="match status" value="1"/>
</dbReference>
<evidence type="ECO:0000313" key="14">
    <source>
        <dbReference type="Proteomes" id="UP001589532"/>
    </source>
</evidence>
<feature type="binding site" evidence="11">
    <location>
        <position position="33"/>
    </location>
    <ligand>
        <name>[4Fe-4S] cluster</name>
        <dbReference type="ChEBI" id="CHEBI:49883"/>
    </ligand>
</feature>
<dbReference type="InterPro" id="IPR003482">
    <property type="entry name" value="Whib"/>
</dbReference>
<dbReference type="InterPro" id="IPR034768">
    <property type="entry name" value="4FE4S_WBL"/>
</dbReference>
<evidence type="ECO:0000256" key="4">
    <source>
        <dbReference type="ARBA" id="ARBA00022723"/>
    </source>
</evidence>
<dbReference type="EMBL" id="JBHMBW010000014">
    <property type="protein sequence ID" value="MFB9624946.1"/>
    <property type="molecule type" value="Genomic_DNA"/>
</dbReference>